<name>A0ABU2WIW4_9GAMM</name>
<dbReference type="InterPro" id="IPR003374">
    <property type="entry name" value="ApbE-like_sf"/>
</dbReference>
<dbReference type="PANTHER" id="PTHR30040:SF2">
    <property type="entry name" value="FAD:PROTEIN FMN TRANSFERASE"/>
    <property type="match status" value="1"/>
</dbReference>
<evidence type="ECO:0000256" key="4">
    <source>
        <dbReference type="ARBA" id="ARBA00016337"/>
    </source>
</evidence>
<evidence type="ECO:0000256" key="7">
    <source>
        <dbReference type="ARBA" id="ARBA00022723"/>
    </source>
</evidence>
<dbReference type="GO" id="GO:0016740">
    <property type="term" value="F:transferase activity"/>
    <property type="evidence" value="ECO:0007669"/>
    <property type="project" value="UniProtKB-KW"/>
</dbReference>
<comment type="cofactor">
    <cofactor evidence="1">
        <name>Mg(2+)</name>
        <dbReference type="ChEBI" id="CHEBI:18420"/>
    </cofactor>
</comment>
<evidence type="ECO:0000256" key="2">
    <source>
        <dbReference type="ARBA" id="ARBA00008282"/>
    </source>
</evidence>
<dbReference type="EMBL" id="JAVRIC010000010">
    <property type="protein sequence ID" value="MDT0497488.1"/>
    <property type="molecule type" value="Genomic_DNA"/>
</dbReference>
<sequence>MVAARPVTVASLPGGGHAGRFTAMAAPCEVLVDGVCAQEVRRLTRIVAREVWRIERHWSRYRDDNIVHRINTASGRPVTVDEETARFLDYAQQLYAISDGRFDLSSGVLRRVWRFDGSDRVPTAEQIAEVLPLVGWHRVRWKPPVLTMPAGMEIDFGGIGKEYAVDRALRLVVQQTKAPVLVNCGGDLAVSGARADGSAWQVGVETPESGPAPVIGLPAGAIASSGDTHRFLLKDGVRYPHVLDPRTGQAVLGGPRTISVRAASCTEAGVLATLALLHGAQAQAYLRDSAADARVWW</sequence>
<comment type="caution">
    <text evidence="13">The sequence shown here is derived from an EMBL/GenBank/DDBJ whole genome shotgun (WGS) entry which is preliminary data.</text>
</comment>
<keyword evidence="14" id="KW-1185">Reference proteome</keyword>
<evidence type="ECO:0000256" key="5">
    <source>
        <dbReference type="ARBA" id="ARBA00022630"/>
    </source>
</evidence>
<dbReference type="PANTHER" id="PTHR30040">
    <property type="entry name" value="THIAMINE BIOSYNTHESIS LIPOPROTEIN APBE"/>
    <property type="match status" value="1"/>
</dbReference>
<evidence type="ECO:0000256" key="3">
    <source>
        <dbReference type="ARBA" id="ARBA00011955"/>
    </source>
</evidence>
<reference evidence="13 14" key="1">
    <citation type="submission" date="2023-09" db="EMBL/GenBank/DDBJ databases">
        <authorList>
            <person name="Rey-Velasco X."/>
        </authorList>
    </citation>
    <scope>NUCLEOTIDE SEQUENCE [LARGE SCALE GENOMIC DNA]</scope>
    <source>
        <strain evidence="13 14">W345</strain>
    </source>
</reference>
<evidence type="ECO:0000256" key="10">
    <source>
        <dbReference type="ARBA" id="ARBA00031306"/>
    </source>
</evidence>
<keyword evidence="5 12" id="KW-0285">Flavoprotein</keyword>
<comment type="catalytic activity">
    <reaction evidence="11 12">
        <text>L-threonyl-[protein] + FAD = FMN-L-threonyl-[protein] + AMP + H(+)</text>
        <dbReference type="Rhea" id="RHEA:36847"/>
        <dbReference type="Rhea" id="RHEA-COMP:11060"/>
        <dbReference type="Rhea" id="RHEA-COMP:11061"/>
        <dbReference type="ChEBI" id="CHEBI:15378"/>
        <dbReference type="ChEBI" id="CHEBI:30013"/>
        <dbReference type="ChEBI" id="CHEBI:57692"/>
        <dbReference type="ChEBI" id="CHEBI:74257"/>
        <dbReference type="ChEBI" id="CHEBI:456215"/>
        <dbReference type="EC" id="2.7.1.180"/>
    </reaction>
</comment>
<evidence type="ECO:0000256" key="9">
    <source>
        <dbReference type="ARBA" id="ARBA00022842"/>
    </source>
</evidence>
<dbReference type="Gene3D" id="3.10.520.10">
    <property type="entry name" value="ApbE-like domains"/>
    <property type="match status" value="1"/>
</dbReference>
<accession>A0ABU2WIW4</accession>
<keyword evidence="9 12" id="KW-0460">Magnesium</keyword>
<evidence type="ECO:0000256" key="12">
    <source>
        <dbReference type="PIRNR" id="PIRNR006268"/>
    </source>
</evidence>
<evidence type="ECO:0000256" key="6">
    <source>
        <dbReference type="ARBA" id="ARBA00022679"/>
    </source>
</evidence>
<evidence type="ECO:0000256" key="11">
    <source>
        <dbReference type="ARBA" id="ARBA00048540"/>
    </source>
</evidence>
<dbReference type="InterPro" id="IPR024932">
    <property type="entry name" value="ApbE"/>
</dbReference>
<dbReference type="PIRSF" id="PIRSF006268">
    <property type="entry name" value="ApbE"/>
    <property type="match status" value="1"/>
</dbReference>
<proteinExistence type="inferred from homology"/>
<dbReference type="Proteomes" id="UP001254608">
    <property type="component" value="Unassembled WGS sequence"/>
</dbReference>
<protein>
    <recommendedName>
        <fullName evidence="4 12">FAD:protein FMN transferase</fullName>
        <ecNumber evidence="3 12">2.7.1.180</ecNumber>
    </recommendedName>
    <alternativeName>
        <fullName evidence="10 12">Flavin transferase</fullName>
    </alternativeName>
</protein>
<evidence type="ECO:0000256" key="8">
    <source>
        <dbReference type="ARBA" id="ARBA00022827"/>
    </source>
</evidence>
<keyword evidence="8 12" id="KW-0274">FAD</keyword>
<evidence type="ECO:0000256" key="1">
    <source>
        <dbReference type="ARBA" id="ARBA00001946"/>
    </source>
</evidence>
<keyword evidence="7 12" id="KW-0479">Metal-binding</keyword>
<organism evidence="13 14">
    <name type="scientific">Banduia mediterranea</name>
    <dbReference type="NCBI Taxonomy" id="3075609"/>
    <lineage>
        <taxon>Bacteria</taxon>
        <taxon>Pseudomonadati</taxon>
        <taxon>Pseudomonadota</taxon>
        <taxon>Gammaproteobacteria</taxon>
        <taxon>Nevskiales</taxon>
        <taxon>Algiphilaceae</taxon>
        <taxon>Banduia</taxon>
    </lineage>
</organism>
<comment type="similarity">
    <text evidence="2 12">Belongs to the ApbE family.</text>
</comment>
<evidence type="ECO:0000313" key="14">
    <source>
        <dbReference type="Proteomes" id="UP001254608"/>
    </source>
</evidence>
<dbReference type="RefSeq" id="WP_311364879.1">
    <property type="nucleotide sequence ID" value="NZ_JAVRIC010000010.1"/>
</dbReference>
<dbReference type="EC" id="2.7.1.180" evidence="3 12"/>
<dbReference type="Pfam" id="PF02424">
    <property type="entry name" value="ApbE"/>
    <property type="match status" value="1"/>
</dbReference>
<evidence type="ECO:0000313" key="13">
    <source>
        <dbReference type="EMBL" id="MDT0497488.1"/>
    </source>
</evidence>
<dbReference type="SUPFAM" id="SSF143631">
    <property type="entry name" value="ApbE-like"/>
    <property type="match status" value="1"/>
</dbReference>
<gene>
    <name evidence="13" type="ORF">RM530_08950</name>
</gene>
<keyword evidence="6 12" id="KW-0808">Transferase</keyword>